<keyword evidence="17" id="KW-0276">Fatty acid metabolism</keyword>
<dbReference type="EC" id="2.3.2.27" evidence="5"/>
<evidence type="ECO:0000256" key="4">
    <source>
        <dbReference type="ARBA" id="ARBA00004496"/>
    </source>
</evidence>
<keyword evidence="20" id="KW-0007">Acetylation</keyword>
<evidence type="ECO:0000256" key="20">
    <source>
        <dbReference type="ARBA" id="ARBA00022990"/>
    </source>
</evidence>
<feature type="domain" description="BRCT" evidence="35">
    <location>
        <begin position="1573"/>
        <end position="1644"/>
    </location>
</feature>
<keyword evidence="28" id="KW-0234">DNA repair</keyword>
<dbReference type="GO" id="GO:0006633">
    <property type="term" value="P:fatty acid biosynthetic process"/>
    <property type="evidence" value="ECO:0007669"/>
    <property type="project" value="UniProtKB-KW"/>
</dbReference>
<keyword evidence="7" id="KW-0963">Cytoplasm</keyword>
<feature type="compositionally biased region" description="Basic residues" evidence="33">
    <location>
        <begin position="697"/>
        <end position="713"/>
    </location>
</feature>
<keyword evidence="19" id="KW-0832">Ubl conjugation</keyword>
<feature type="compositionally biased region" description="Basic residues" evidence="33">
    <location>
        <begin position="1198"/>
        <end position="1211"/>
    </location>
</feature>
<accession>A0A7K5PWB5</accession>
<dbReference type="GO" id="GO:0031436">
    <property type="term" value="C:BRCA1-BARD1 complex"/>
    <property type="evidence" value="ECO:0007669"/>
    <property type="project" value="TreeGrafter"/>
</dbReference>
<dbReference type="CDD" id="cd16498">
    <property type="entry name" value="RING-HC_BRCA1"/>
    <property type="match status" value="1"/>
</dbReference>
<feature type="region of interest" description="Disordered" evidence="33">
    <location>
        <begin position="813"/>
        <end position="843"/>
    </location>
</feature>
<dbReference type="SUPFAM" id="SSF57850">
    <property type="entry name" value="RING/U-box"/>
    <property type="match status" value="1"/>
</dbReference>
<keyword evidence="21" id="KW-0805">Transcription regulation</keyword>
<evidence type="ECO:0000256" key="25">
    <source>
        <dbReference type="ARBA" id="ARBA00023160"/>
    </source>
</evidence>
<proteinExistence type="predicted"/>
<dbReference type="FunFam" id="3.40.50.10190:FF:000006">
    <property type="entry name" value="Breast cancer type 1 susceptibility protein homolog"/>
    <property type="match status" value="1"/>
</dbReference>
<evidence type="ECO:0000256" key="18">
    <source>
        <dbReference type="ARBA" id="ARBA00022833"/>
    </source>
</evidence>
<dbReference type="GO" id="GO:0043009">
    <property type="term" value="P:chordate embryonic development"/>
    <property type="evidence" value="ECO:0007669"/>
    <property type="project" value="TreeGrafter"/>
</dbReference>
<dbReference type="EMBL" id="VZRG01002511">
    <property type="protein sequence ID" value="NWT59345.1"/>
    <property type="molecule type" value="Genomic_DNA"/>
</dbReference>
<keyword evidence="23" id="KW-0238">DNA-binding</keyword>
<dbReference type="InterPro" id="IPR031099">
    <property type="entry name" value="BRCA1-associated"/>
</dbReference>
<feature type="region of interest" description="Disordered" evidence="33">
    <location>
        <begin position="1323"/>
        <end position="1361"/>
    </location>
</feature>
<dbReference type="Gene3D" id="3.30.40.10">
    <property type="entry name" value="Zinc/RING finger domain, C3HC4 (zinc finger)"/>
    <property type="match status" value="1"/>
</dbReference>
<dbReference type="GO" id="GO:0045944">
    <property type="term" value="P:positive regulation of transcription by RNA polymerase II"/>
    <property type="evidence" value="ECO:0007669"/>
    <property type="project" value="TreeGrafter"/>
</dbReference>
<dbReference type="InterPro" id="IPR011364">
    <property type="entry name" value="BRCA1"/>
</dbReference>
<dbReference type="GO" id="GO:0070013">
    <property type="term" value="C:intracellular organelle lumen"/>
    <property type="evidence" value="ECO:0007669"/>
    <property type="project" value="UniProtKB-ARBA"/>
</dbReference>
<feature type="region of interest" description="Disordered" evidence="33">
    <location>
        <begin position="980"/>
        <end position="1008"/>
    </location>
</feature>
<evidence type="ECO:0000313" key="36">
    <source>
        <dbReference type="EMBL" id="NWT59345.1"/>
    </source>
</evidence>
<feature type="region of interest" description="Disordered" evidence="33">
    <location>
        <begin position="317"/>
        <end position="354"/>
    </location>
</feature>
<feature type="compositionally biased region" description="Basic and acidic residues" evidence="33">
    <location>
        <begin position="338"/>
        <end position="349"/>
    </location>
</feature>
<keyword evidence="16" id="KW-0833">Ubl conjugation pathway</keyword>
<dbReference type="InterPro" id="IPR013083">
    <property type="entry name" value="Znf_RING/FYVE/PHD"/>
</dbReference>
<evidence type="ECO:0000256" key="13">
    <source>
        <dbReference type="ARBA" id="ARBA00022737"/>
    </source>
</evidence>
<feature type="compositionally biased region" description="Polar residues" evidence="33">
    <location>
        <begin position="774"/>
        <end position="796"/>
    </location>
</feature>
<dbReference type="GO" id="GO:0003677">
    <property type="term" value="F:DNA binding"/>
    <property type="evidence" value="ECO:0007669"/>
    <property type="project" value="UniProtKB-KW"/>
</dbReference>
<protein>
    <recommendedName>
        <fullName evidence="5">RING-type E3 ubiquitin transferase</fullName>
        <ecNumber evidence="5">2.3.2.27</ecNumber>
    </recommendedName>
    <alternativeName>
        <fullName evidence="31">RING-type E3 ubiquitin transferase BRCA1</fullName>
    </alternativeName>
</protein>
<dbReference type="GO" id="GO:0008270">
    <property type="term" value="F:zinc ion binding"/>
    <property type="evidence" value="ECO:0007669"/>
    <property type="project" value="UniProtKB-KW"/>
</dbReference>
<sequence>MDFSVITIGQVQNVLSAMQKNLECPICLDVVQEPVSTKCDHIFCRFCMFKLISKKKKGVVKCPLCKTEVTKRSLKENSRFKQLIEGLLETIHAFELDTGVKFLKSHHFPKTSTEATAAESPCKESSVIQSKGFRNRRKSAKGNGQENFTLEASVNIQLTDAKMCHPRNKPQKSDSQKGIYIEFGSESSEDFFKQTSKTGFGDKGMVQISSQVRLEELESAEEGNENSCNAQPDKLCAKEIMLPNVTGESDFSKECLSKKSTQSIAECAKPDQVHVTECQSSPLNVLAVELLPEQGDRTGDASPTVNGDTAFFKSTEEMDEQQTQYNSENQEFDLEDSSESRLDKSKEMDTDAQSMEAVEAYEPENDSSHNKELPLEKLPQPETVHSATLNKVSKKRLKQSIQKVNEWFSKSNEILSSGSSLDESAASADVSGEGDLCLSDKESCISEKTDPMVDSMEIAAVEGSKRQSKKQTAENIKDKVFGKTYVRGRKSNPPSTLRDILPTRRKEDVAAAKCLNNLRRERLKRKRKSASVLQPEDFIKKKDTDEADGGPQSINNGGLGDAEKKRCDGSVAVNESHLSQNRADNTLTEPEEGGESTWKKATEKVTTKHCDGEPEMNNCEQKSTKKRCSAAKRCRHSSRNMCALQLVVDRSSVFPDAAEPQIDSYPSSGEPRKADAEQNPVRRSRRLQLLSEEMTKQSRKGVKGARKSNRSHGRSVSGDQRNVAAHSAECKDLCEPQDELSDRPVTNLERGDLEANETQVRLKNLSDAAETGKSPFNPSCQPSNCGSTAPDTDSQVSEIQGSPLLLQLPSVSAGQTASPLTEEVTESPPAFPQECGHDSQNVPRDFKTEKLPMAKNILELTKEAEDSDLDTQYLRNIFRHSKRSSFSLFQTPRQARAVEDSASETLNLSCAAQVENKTSKLLQPDGLQEEKAAAQNLSRVSEKEKLKTCESARVDPVPCFAVSTGEHWDDISQAAGEGTLTPARTRTAQTEHKNGLLQEQQGNEEPVSNEIGIESELRQNPIKRAGSQSDQGNTEKHGSKQNDLNTGQEISFGSESNQARKTKVVDCKGPILPFQSTSMICPTTCQQSPAEFSCEVTRTKSSKRRRKCVKGNEEQAAQTVSTAVPKCSSAGALEEPLRENRDLTGLPETPNGILCSDTEIEENTSLCEIDRKEQSAVFVKSDIALGIGLHDRNASSKPRSRGIRKSRRRVQKLPSSDEESCEDEDLPCFQALIFSKSASTPLQTDKQMTSVVESPVVECSVSPNMLPHSVSNDDNNVQKVPEAAPSNVCVSPSQESECSVDLFSSQSNMSEESLNGAQELKKHLSQAHVSKQMSSVGDSKETSQNCSGELRTAKDDFQKDPDMGANLGEASGYDSETSIVEDSCGPLSQAEILTTQQKNAMQNSLKKLQQEMAALEAVLKQNGSQNCEGLPDHRELPHSRIEGGSEMDQKREEKNKSVVLFGVWEEQKSGTRQSSASLSSDLFGNMTQGTDNSSSSVKLFTPQSAEGTDGPVIAQNTAKSCGPRHKLKRSECFPVPVLHNATGKENAASPVVTKRKEMSIVASGLNHSEHLMVQKFVKKTQSTLSNHITEGTTHVIMKTDKELVCERTLKYFLGIAGGKWVVSYQWIIQSFAEGRILDEENFEVRGDVINGRNHQGPKRARQALTEKIFKDFEICCCEPFTDMTTEQLQWMVELCGASVVKQPDQFTHTANSTAVVVVQPDAWKENMDYRAILQQSNVAVVTREWVLDSVACYECQELSAYLV</sequence>
<keyword evidence="18" id="KW-0862">Zinc</keyword>
<keyword evidence="30" id="KW-0131">Cell cycle</keyword>
<dbReference type="InterPro" id="IPR018957">
    <property type="entry name" value="Znf_C3HC4_RING-type"/>
</dbReference>
<keyword evidence="27" id="KW-0233">DNA recombination</keyword>
<feature type="region of interest" description="Disordered" evidence="33">
    <location>
        <begin position="1266"/>
        <end position="1292"/>
    </location>
</feature>
<feature type="compositionally biased region" description="Basic and acidic residues" evidence="33">
    <location>
        <begin position="1430"/>
        <end position="1452"/>
    </location>
</feature>
<evidence type="ECO:0000256" key="6">
    <source>
        <dbReference type="ARBA" id="ARBA00022454"/>
    </source>
</evidence>
<evidence type="ECO:0000256" key="5">
    <source>
        <dbReference type="ARBA" id="ARBA00012483"/>
    </source>
</evidence>
<keyword evidence="8" id="KW-1017">Isopeptide bond</keyword>
<feature type="region of interest" description="Disordered" evidence="33">
    <location>
        <begin position="114"/>
        <end position="146"/>
    </location>
</feature>
<dbReference type="PRINTS" id="PR00493">
    <property type="entry name" value="BRSTCANCERI"/>
</dbReference>
<organism evidence="36 37">
    <name type="scientific">Erythrocercus mccallii</name>
    <dbReference type="NCBI Taxonomy" id="107208"/>
    <lineage>
        <taxon>Eukaryota</taxon>
        <taxon>Metazoa</taxon>
        <taxon>Chordata</taxon>
        <taxon>Craniata</taxon>
        <taxon>Vertebrata</taxon>
        <taxon>Euteleostomi</taxon>
        <taxon>Archelosauria</taxon>
        <taxon>Archosauria</taxon>
        <taxon>Dinosauria</taxon>
        <taxon>Saurischia</taxon>
        <taxon>Theropoda</taxon>
        <taxon>Coelurosauria</taxon>
        <taxon>Aves</taxon>
        <taxon>Neognathae</taxon>
        <taxon>Neoaves</taxon>
        <taxon>Telluraves</taxon>
        <taxon>Australaves</taxon>
        <taxon>Passeriformes</taxon>
        <taxon>Corvoidea</taxon>
        <taxon>Dicruridae</taxon>
        <taxon>Erythrocercus</taxon>
    </lineage>
</organism>
<dbReference type="GO" id="GO:0005694">
    <property type="term" value="C:chromosome"/>
    <property type="evidence" value="ECO:0007669"/>
    <property type="project" value="UniProtKB-SubCell"/>
</dbReference>
<evidence type="ECO:0000256" key="10">
    <source>
        <dbReference type="ARBA" id="ARBA00022553"/>
    </source>
</evidence>
<evidence type="ECO:0000256" key="26">
    <source>
        <dbReference type="ARBA" id="ARBA00023163"/>
    </source>
</evidence>
<evidence type="ECO:0000256" key="2">
    <source>
        <dbReference type="ARBA" id="ARBA00004123"/>
    </source>
</evidence>
<evidence type="ECO:0000256" key="16">
    <source>
        <dbReference type="ARBA" id="ARBA00022786"/>
    </source>
</evidence>
<dbReference type="InterPro" id="IPR001357">
    <property type="entry name" value="BRCT_dom"/>
</dbReference>
<dbReference type="Proteomes" id="UP000532437">
    <property type="component" value="Unassembled WGS sequence"/>
</dbReference>
<name>A0A7K5PWB5_9CORV</name>
<dbReference type="CDD" id="cd17721">
    <property type="entry name" value="BRCT_BRCA1_rpt2"/>
    <property type="match status" value="1"/>
</dbReference>
<feature type="compositionally biased region" description="Polar residues" evidence="33">
    <location>
        <begin position="1269"/>
        <end position="1278"/>
    </location>
</feature>
<reference evidence="36 37" key="1">
    <citation type="submission" date="2019-09" db="EMBL/GenBank/DDBJ databases">
        <title>Bird 10,000 Genomes (B10K) Project - Family phase.</title>
        <authorList>
            <person name="Zhang G."/>
        </authorList>
    </citation>
    <scope>NUCLEOTIDE SEQUENCE [LARGE SCALE GENOMIC DNA]</scope>
    <source>
        <strain evidence="36">B10K-DU-002-60</strain>
        <tissue evidence="36">Muscle</tissue>
    </source>
</reference>
<dbReference type="PROSITE" id="PS00518">
    <property type="entry name" value="ZF_RING_1"/>
    <property type="match status" value="1"/>
</dbReference>
<dbReference type="PROSITE" id="PS50089">
    <property type="entry name" value="ZF_RING_2"/>
    <property type="match status" value="1"/>
</dbReference>
<evidence type="ECO:0000256" key="27">
    <source>
        <dbReference type="ARBA" id="ARBA00023172"/>
    </source>
</evidence>
<feature type="non-terminal residue" evidence="36">
    <location>
        <position position="1"/>
    </location>
</feature>
<feature type="region of interest" description="Disordered" evidence="33">
    <location>
        <begin position="1191"/>
        <end position="1222"/>
    </location>
</feature>
<comment type="caution">
    <text evidence="36">The sequence shown here is derived from an EMBL/GenBank/DDBJ whole genome shotgun (WGS) entry which is preliminary data.</text>
</comment>
<dbReference type="SUPFAM" id="SSF52113">
    <property type="entry name" value="BRCT domain"/>
    <property type="match status" value="2"/>
</dbReference>
<dbReference type="FunFam" id="3.30.40.10:FF:000213">
    <property type="entry name" value="Breast cancer type 1 susceptibility protein homolog"/>
    <property type="match status" value="1"/>
</dbReference>
<keyword evidence="9" id="KW-0444">Lipid biosynthesis</keyword>
<evidence type="ECO:0000256" key="14">
    <source>
        <dbReference type="ARBA" id="ARBA00022763"/>
    </source>
</evidence>
<evidence type="ECO:0000256" key="29">
    <source>
        <dbReference type="ARBA" id="ARBA00023242"/>
    </source>
</evidence>
<feature type="domain" description="RING-type" evidence="34">
    <location>
        <begin position="24"/>
        <end position="66"/>
    </location>
</feature>
<dbReference type="PIRSF" id="PIRSF001734">
    <property type="entry name" value="BRCA1"/>
    <property type="match status" value="1"/>
</dbReference>
<dbReference type="GO" id="GO:0070531">
    <property type="term" value="C:BRCA1-A complex"/>
    <property type="evidence" value="ECO:0007669"/>
    <property type="project" value="TreeGrafter"/>
</dbReference>
<keyword evidence="6" id="KW-0158">Chromosome</keyword>
<dbReference type="Pfam" id="PF00097">
    <property type="entry name" value="zf-C3HC4"/>
    <property type="match status" value="1"/>
</dbReference>
<comment type="subcellular location">
    <subcellularLocation>
        <location evidence="3">Chromosome</location>
    </subcellularLocation>
    <subcellularLocation>
        <location evidence="4">Cytoplasm</location>
    </subcellularLocation>
    <subcellularLocation>
        <location evidence="2">Nucleus</location>
    </subcellularLocation>
</comment>
<dbReference type="InterPro" id="IPR036420">
    <property type="entry name" value="BRCT_dom_sf"/>
</dbReference>
<evidence type="ECO:0000256" key="24">
    <source>
        <dbReference type="ARBA" id="ARBA00023159"/>
    </source>
</evidence>
<dbReference type="Gene3D" id="3.40.50.10190">
    <property type="entry name" value="BRCT domain"/>
    <property type="match status" value="2"/>
</dbReference>
<evidence type="ECO:0000256" key="28">
    <source>
        <dbReference type="ARBA" id="ARBA00023204"/>
    </source>
</evidence>
<dbReference type="InterPro" id="IPR017907">
    <property type="entry name" value="Znf_RING_CS"/>
</dbReference>
<dbReference type="FunFam" id="3.40.50.10190:FF:000025">
    <property type="entry name" value="Breast cancer type 1 susceptibility protein homolog"/>
    <property type="match status" value="1"/>
</dbReference>
<keyword evidence="15 32" id="KW-0863">Zinc-finger</keyword>
<evidence type="ECO:0000259" key="35">
    <source>
        <dbReference type="PROSITE" id="PS50172"/>
    </source>
</evidence>
<evidence type="ECO:0000256" key="9">
    <source>
        <dbReference type="ARBA" id="ARBA00022516"/>
    </source>
</evidence>
<feature type="region of interest" description="Disordered" evidence="33">
    <location>
        <begin position="1024"/>
        <end position="1061"/>
    </location>
</feature>
<evidence type="ECO:0000256" key="32">
    <source>
        <dbReference type="PROSITE-ProRule" id="PRU00175"/>
    </source>
</evidence>
<dbReference type="SMART" id="SM00292">
    <property type="entry name" value="BRCT"/>
    <property type="match status" value="2"/>
</dbReference>
<evidence type="ECO:0000256" key="11">
    <source>
        <dbReference type="ARBA" id="ARBA00022679"/>
    </source>
</evidence>
<feature type="region of interest" description="Disordered" evidence="33">
    <location>
        <begin position="524"/>
        <end position="600"/>
    </location>
</feature>
<keyword evidence="22" id="KW-0443">Lipid metabolism</keyword>
<evidence type="ECO:0000256" key="22">
    <source>
        <dbReference type="ARBA" id="ARBA00023098"/>
    </source>
</evidence>
<feature type="compositionally biased region" description="Basic and acidic residues" evidence="33">
    <location>
        <begin position="1351"/>
        <end position="1361"/>
    </location>
</feature>
<keyword evidence="26" id="KW-0804">Transcription</keyword>
<feature type="region of interest" description="Disordered" evidence="33">
    <location>
        <begin position="1424"/>
        <end position="1452"/>
    </location>
</feature>
<keyword evidence="29" id="KW-0539">Nucleus</keyword>
<dbReference type="PANTHER" id="PTHR13763">
    <property type="entry name" value="BREAST CANCER TYPE 1 SUSCEPTIBILITY PROTEIN BRCA1"/>
    <property type="match status" value="1"/>
</dbReference>
<comment type="catalytic activity">
    <reaction evidence="1">
        <text>S-ubiquitinyl-[E2 ubiquitin-conjugating enzyme]-L-cysteine + [acceptor protein]-L-lysine = [E2 ubiquitin-conjugating enzyme]-L-cysteine + N(6)-ubiquitinyl-[acceptor protein]-L-lysine.</text>
        <dbReference type="EC" id="2.3.2.27"/>
    </reaction>
</comment>
<feature type="region of interest" description="Disordered" evidence="33">
    <location>
        <begin position="655"/>
        <end position="796"/>
    </location>
</feature>
<evidence type="ECO:0000256" key="33">
    <source>
        <dbReference type="SAM" id="MobiDB-lite"/>
    </source>
</evidence>
<dbReference type="InterPro" id="IPR025994">
    <property type="entry name" value="BRCA1_serine_dom"/>
</dbReference>
<evidence type="ECO:0000256" key="21">
    <source>
        <dbReference type="ARBA" id="ARBA00023015"/>
    </source>
</evidence>
<keyword evidence="10" id="KW-0597">Phosphoprotein</keyword>
<keyword evidence="11" id="KW-0808">Transferase</keyword>
<dbReference type="Pfam" id="PF00533">
    <property type="entry name" value="BRCT"/>
    <property type="match status" value="2"/>
</dbReference>
<dbReference type="PANTHER" id="PTHR13763:SF0">
    <property type="entry name" value="BREAST CANCER TYPE 1 SUSCEPTIBILITY PROTEIN"/>
    <property type="match status" value="1"/>
</dbReference>
<evidence type="ECO:0000256" key="30">
    <source>
        <dbReference type="ARBA" id="ARBA00023306"/>
    </source>
</evidence>
<keyword evidence="14" id="KW-0227">DNA damage</keyword>
<evidence type="ECO:0000259" key="34">
    <source>
        <dbReference type="PROSITE" id="PS50089"/>
    </source>
</evidence>
<evidence type="ECO:0000256" key="17">
    <source>
        <dbReference type="ARBA" id="ARBA00022832"/>
    </source>
</evidence>
<evidence type="ECO:0000256" key="23">
    <source>
        <dbReference type="ARBA" id="ARBA00023125"/>
    </source>
</evidence>
<dbReference type="GO" id="GO:0061630">
    <property type="term" value="F:ubiquitin protein ligase activity"/>
    <property type="evidence" value="ECO:0007669"/>
    <property type="project" value="UniProtKB-EC"/>
</dbReference>
<evidence type="ECO:0000256" key="12">
    <source>
        <dbReference type="ARBA" id="ARBA00022723"/>
    </source>
</evidence>
<keyword evidence="24" id="KW-0010">Activator</keyword>
<feature type="compositionally biased region" description="Polar residues" evidence="33">
    <location>
        <begin position="576"/>
        <end position="588"/>
    </location>
</feature>
<feature type="compositionally biased region" description="Polar residues" evidence="33">
    <location>
        <begin position="1327"/>
        <end position="1347"/>
    </location>
</feature>
<evidence type="ECO:0000256" key="15">
    <source>
        <dbReference type="ARBA" id="ARBA00022771"/>
    </source>
</evidence>
<dbReference type="GO" id="GO:0000724">
    <property type="term" value="P:double-strand break repair via homologous recombination"/>
    <property type="evidence" value="ECO:0007669"/>
    <property type="project" value="TreeGrafter"/>
</dbReference>
<keyword evidence="13" id="KW-0677">Repeat</keyword>
<evidence type="ECO:0000256" key="19">
    <source>
        <dbReference type="ARBA" id="ARBA00022843"/>
    </source>
</evidence>
<evidence type="ECO:0000256" key="7">
    <source>
        <dbReference type="ARBA" id="ARBA00022490"/>
    </source>
</evidence>
<keyword evidence="12" id="KW-0479">Metal-binding</keyword>
<keyword evidence="37" id="KW-1185">Reference proteome</keyword>
<dbReference type="GO" id="GO:0007095">
    <property type="term" value="P:mitotic G2 DNA damage checkpoint signaling"/>
    <property type="evidence" value="ECO:0007669"/>
    <property type="project" value="TreeGrafter"/>
</dbReference>
<gene>
    <name evidence="36" type="primary">Brca1</name>
    <name evidence="36" type="ORF">ERYMCC_R02662</name>
</gene>
<evidence type="ECO:0000256" key="8">
    <source>
        <dbReference type="ARBA" id="ARBA00022499"/>
    </source>
</evidence>
<dbReference type="Pfam" id="PF12820">
    <property type="entry name" value="BRCT_assoc"/>
    <property type="match status" value="1"/>
</dbReference>
<evidence type="ECO:0000256" key="3">
    <source>
        <dbReference type="ARBA" id="ARBA00004286"/>
    </source>
</evidence>
<dbReference type="GO" id="GO:0005737">
    <property type="term" value="C:cytoplasm"/>
    <property type="evidence" value="ECO:0007669"/>
    <property type="project" value="UniProtKB-SubCell"/>
</dbReference>
<evidence type="ECO:0000313" key="37">
    <source>
        <dbReference type="Proteomes" id="UP000532437"/>
    </source>
</evidence>
<feature type="compositionally biased region" description="Polar residues" evidence="33">
    <location>
        <begin position="1041"/>
        <end position="1059"/>
    </location>
</feature>
<dbReference type="CDD" id="cd17735">
    <property type="entry name" value="BRCT_BRCA1_rpt1"/>
    <property type="match status" value="1"/>
</dbReference>
<feature type="non-terminal residue" evidence="36">
    <location>
        <position position="1763"/>
    </location>
</feature>
<dbReference type="SMART" id="SM00184">
    <property type="entry name" value="RING"/>
    <property type="match status" value="1"/>
</dbReference>
<keyword evidence="25" id="KW-0275">Fatty acid biosynthesis</keyword>
<evidence type="ECO:0000256" key="1">
    <source>
        <dbReference type="ARBA" id="ARBA00000900"/>
    </source>
</evidence>
<dbReference type="PROSITE" id="PS50172">
    <property type="entry name" value="BRCT"/>
    <property type="match status" value="2"/>
</dbReference>
<evidence type="ECO:0000256" key="31">
    <source>
        <dbReference type="ARBA" id="ARBA00031556"/>
    </source>
</evidence>
<feature type="domain" description="BRCT" evidence="35">
    <location>
        <begin position="1664"/>
        <end position="1763"/>
    </location>
</feature>
<dbReference type="InterPro" id="IPR001841">
    <property type="entry name" value="Znf_RING"/>
</dbReference>